<dbReference type="InterPro" id="IPR001482">
    <property type="entry name" value="T2SS/T4SS_dom"/>
</dbReference>
<comment type="similarity">
    <text evidence="1">Belongs to the GSP E family.</text>
</comment>
<proteinExistence type="inferred from homology"/>
<dbReference type="EMBL" id="FRAD01000005">
    <property type="protein sequence ID" value="SHJ70829.1"/>
    <property type="molecule type" value="Genomic_DNA"/>
</dbReference>
<dbReference type="Proteomes" id="UP000183952">
    <property type="component" value="Unassembled WGS sequence"/>
</dbReference>
<evidence type="ECO:0000313" key="3">
    <source>
        <dbReference type="EMBL" id="SHJ70829.1"/>
    </source>
</evidence>
<dbReference type="AlphaFoldDB" id="A0A1M6LHZ0"/>
<dbReference type="PROSITE" id="PS00662">
    <property type="entry name" value="T2SP_E"/>
    <property type="match status" value="1"/>
</dbReference>
<dbReference type="SUPFAM" id="SSF52540">
    <property type="entry name" value="P-loop containing nucleoside triphosphate hydrolases"/>
    <property type="match status" value="1"/>
</dbReference>
<dbReference type="STRING" id="1121331.SAMN02745248_00767"/>
<protein>
    <submittedName>
        <fullName evidence="3">Twitching motility protein PilT</fullName>
    </submittedName>
</protein>
<gene>
    <name evidence="3" type="ORF">SAMN02745248_00767</name>
</gene>
<dbReference type="Gene3D" id="3.30.450.90">
    <property type="match status" value="1"/>
</dbReference>
<sequence>MSKAASIEQILAYAETMGATDIHIICGAPPCIRVNKDLYDIPDTDILDTETCYGYACEIMSNRNKQELQTVGQADFSFGLGDARYRCNVFMQRGSVSLALRRIPKKIPNFDELRIPAVIKKFADLHKGLVLVTGATGSGKSTTLASLIDIVNTTRKKHIITIEDPIEYMHNHKLCRINQREVGSDTDSFSNALRAALREDPDIILVGEMRDPETINIALTAAETGHLVFSTLHTVGAPKTLDRIVDSFSAERQVQIRNQLSTVLKGIVSQELLPSYNKDSIVPACEVMMVNPAIANLIREGKSHQIYSIMQGSVAEGMQTMDNVLADLVNRKLVSFEEAYARALDRKLFQQLATVR</sequence>
<dbReference type="GO" id="GO:0016887">
    <property type="term" value="F:ATP hydrolysis activity"/>
    <property type="evidence" value="ECO:0007669"/>
    <property type="project" value="InterPro"/>
</dbReference>
<organism evidence="3 4">
    <name type="scientific">Hathewaya proteolytica DSM 3090</name>
    <dbReference type="NCBI Taxonomy" id="1121331"/>
    <lineage>
        <taxon>Bacteria</taxon>
        <taxon>Bacillati</taxon>
        <taxon>Bacillota</taxon>
        <taxon>Clostridia</taxon>
        <taxon>Eubacteriales</taxon>
        <taxon>Clostridiaceae</taxon>
        <taxon>Hathewaya</taxon>
    </lineage>
</organism>
<dbReference type="InterPro" id="IPR050921">
    <property type="entry name" value="T4SS_GSP_E_ATPase"/>
</dbReference>
<dbReference type="CDD" id="cd01131">
    <property type="entry name" value="PilT"/>
    <property type="match status" value="1"/>
</dbReference>
<dbReference type="RefSeq" id="WP_242942317.1">
    <property type="nucleotide sequence ID" value="NZ_FRAD01000005.1"/>
</dbReference>
<dbReference type="InterPro" id="IPR006321">
    <property type="entry name" value="PilT/PilU"/>
</dbReference>
<keyword evidence="4" id="KW-1185">Reference proteome</keyword>
<evidence type="ECO:0000256" key="1">
    <source>
        <dbReference type="ARBA" id="ARBA00006611"/>
    </source>
</evidence>
<evidence type="ECO:0000313" key="4">
    <source>
        <dbReference type="Proteomes" id="UP000183952"/>
    </source>
</evidence>
<dbReference type="NCBIfam" id="TIGR01420">
    <property type="entry name" value="pilT_fam"/>
    <property type="match status" value="1"/>
</dbReference>
<evidence type="ECO:0000259" key="2">
    <source>
        <dbReference type="PROSITE" id="PS00662"/>
    </source>
</evidence>
<dbReference type="SMART" id="SM00382">
    <property type="entry name" value="AAA"/>
    <property type="match status" value="1"/>
</dbReference>
<dbReference type="Pfam" id="PF00437">
    <property type="entry name" value="T2SSE"/>
    <property type="match status" value="1"/>
</dbReference>
<reference evidence="3 4" key="1">
    <citation type="submission" date="2016-11" db="EMBL/GenBank/DDBJ databases">
        <authorList>
            <person name="Jaros S."/>
            <person name="Januszkiewicz K."/>
            <person name="Wedrychowicz H."/>
        </authorList>
    </citation>
    <scope>NUCLEOTIDE SEQUENCE [LARGE SCALE GENOMIC DNA]</scope>
    <source>
        <strain evidence="3 4">DSM 3090</strain>
    </source>
</reference>
<dbReference type="Gene3D" id="3.40.50.300">
    <property type="entry name" value="P-loop containing nucleotide triphosphate hydrolases"/>
    <property type="match status" value="1"/>
</dbReference>
<accession>A0A1M6LHZ0</accession>
<name>A0A1M6LHZ0_9CLOT</name>
<dbReference type="InterPro" id="IPR027417">
    <property type="entry name" value="P-loop_NTPase"/>
</dbReference>
<dbReference type="GO" id="GO:0005524">
    <property type="term" value="F:ATP binding"/>
    <property type="evidence" value="ECO:0007669"/>
    <property type="project" value="InterPro"/>
</dbReference>
<feature type="domain" description="Bacterial type II secretion system protein E" evidence="2">
    <location>
        <begin position="197"/>
        <end position="211"/>
    </location>
</feature>
<dbReference type="PANTHER" id="PTHR30486">
    <property type="entry name" value="TWITCHING MOTILITY PROTEIN PILT"/>
    <property type="match status" value="1"/>
</dbReference>
<dbReference type="InterPro" id="IPR003593">
    <property type="entry name" value="AAA+_ATPase"/>
</dbReference>